<proteinExistence type="predicted"/>
<dbReference type="Proteomes" id="UP000185744">
    <property type="component" value="Unassembled WGS sequence"/>
</dbReference>
<keyword evidence="2" id="KW-1185">Reference proteome</keyword>
<dbReference type="InParanoid" id="A0A1Q6DUL6"/>
<sequence>MQINYTKKFVVKNVEQVGDQKAVEAINKEGLGNLKIVLPKETEINEGEELNIKAWKAGN</sequence>
<protein>
    <submittedName>
        <fullName evidence="1">Uncharacterized protein</fullName>
    </submittedName>
</protein>
<gene>
    <name evidence="1" type="ORF">BTN85_0527</name>
</gene>
<dbReference type="STRING" id="1903181.BTN85_0527"/>
<reference evidence="1" key="1">
    <citation type="submission" date="2016-12" db="EMBL/GenBank/DDBJ databases">
        <title>Discovery of methanogenic haloarchaea.</title>
        <authorList>
            <person name="Sorokin D.Y."/>
            <person name="Makarova K.S."/>
            <person name="Abbas B."/>
            <person name="Ferrer M."/>
            <person name="Golyshin P.N."/>
        </authorList>
    </citation>
    <scope>NUCLEOTIDE SEQUENCE [LARGE SCALE GENOMIC DNA]</scope>
    <source>
        <strain evidence="1">HMET1</strain>
    </source>
</reference>
<comment type="caution">
    <text evidence="1">The sequence shown here is derived from an EMBL/GenBank/DDBJ whole genome shotgun (WGS) entry which is preliminary data.</text>
</comment>
<evidence type="ECO:0000313" key="1">
    <source>
        <dbReference type="EMBL" id="OKY78043.1"/>
    </source>
</evidence>
<organism evidence="1 2">
    <name type="scientific">Methanohalarchaeum thermophilum</name>
    <dbReference type="NCBI Taxonomy" id="1903181"/>
    <lineage>
        <taxon>Archaea</taxon>
        <taxon>Methanobacteriati</taxon>
        <taxon>Methanobacteriota</taxon>
        <taxon>Methanonatronarchaeia</taxon>
        <taxon>Methanonatronarchaeales</taxon>
        <taxon>Methanonatronarchaeaceae</taxon>
        <taxon>Candidatus Methanohalarchaeum</taxon>
    </lineage>
</organism>
<dbReference type="AlphaFoldDB" id="A0A1Q6DUL6"/>
<evidence type="ECO:0000313" key="2">
    <source>
        <dbReference type="Proteomes" id="UP000185744"/>
    </source>
</evidence>
<accession>A0A1Q6DUL6</accession>
<name>A0A1Q6DUL6_METT1</name>
<dbReference type="EMBL" id="MSDW01000001">
    <property type="protein sequence ID" value="OKY78043.1"/>
    <property type="molecule type" value="Genomic_DNA"/>
</dbReference>